<keyword evidence="3" id="KW-1185">Reference proteome</keyword>
<protein>
    <recommendedName>
        <fullName evidence="1">Peptidase C45 hydrolase domain-containing protein</fullName>
    </recommendedName>
</protein>
<proteinExistence type="predicted"/>
<accession>A0ABQ1UWH2</accession>
<sequence>MRGFRNLMLLIIIALTTDVSACSIVYFIDSRTGKIYFVNNEDYWYDVKPYIQIIPGSKGKLGRIWYGWNNFGQGGVNEKGLVIDGATTTEQNIPAGYSAMKGNMTDDILAKCSTVDEALHYLEDKRIALKNAHIMLGDRNGKAVIVEWVDAAKHIIPIQNNRLAATNFNISDNTEAKTCWRYSLIEKGLDELDARNSKDIITLKDVGNVIGKTVQPPEKDSEGRLGGTIYSTFIDLTDMKFILIYKLDNSKMQKMDIVKELHTGTSRKIKLE</sequence>
<dbReference type="InterPro" id="IPR029055">
    <property type="entry name" value="Ntn_hydrolases_N"/>
</dbReference>
<evidence type="ECO:0000259" key="1">
    <source>
        <dbReference type="Pfam" id="PF03417"/>
    </source>
</evidence>
<dbReference type="Gene3D" id="3.60.60.10">
    <property type="entry name" value="Penicillin V Acylase, Chain A"/>
    <property type="match status" value="1"/>
</dbReference>
<organism evidence="2 3">
    <name type="scientific">Flavobacterium limi</name>
    <dbReference type="NCBI Taxonomy" id="2045105"/>
    <lineage>
        <taxon>Bacteria</taxon>
        <taxon>Pseudomonadati</taxon>
        <taxon>Bacteroidota</taxon>
        <taxon>Flavobacteriia</taxon>
        <taxon>Flavobacteriales</taxon>
        <taxon>Flavobacteriaceae</taxon>
        <taxon>Flavobacterium</taxon>
    </lineage>
</organism>
<comment type="caution">
    <text evidence="2">The sequence shown here is derived from an EMBL/GenBank/DDBJ whole genome shotgun (WGS) entry which is preliminary data.</text>
</comment>
<evidence type="ECO:0000313" key="3">
    <source>
        <dbReference type="Proteomes" id="UP000655016"/>
    </source>
</evidence>
<dbReference type="Pfam" id="PF03417">
    <property type="entry name" value="AAT"/>
    <property type="match status" value="1"/>
</dbReference>
<reference evidence="3" key="1">
    <citation type="journal article" date="2019" name="Int. J. Syst. Evol. Microbiol.">
        <title>The Global Catalogue of Microorganisms (GCM) 10K type strain sequencing project: providing services to taxonomists for standard genome sequencing and annotation.</title>
        <authorList>
            <consortium name="The Broad Institute Genomics Platform"/>
            <consortium name="The Broad Institute Genome Sequencing Center for Infectious Disease"/>
            <person name="Wu L."/>
            <person name="Ma J."/>
        </authorList>
    </citation>
    <scope>NUCLEOTIDE SEQUENCE [LARGE SCALE GENOMIC DNA]</scope>
    <source>
        <strain evidence="3">CGMCC 1.16060</strain>
    </source>
</reference>
<dbReference type="SUPFAM" id="SSF56235">
    <property type="entry name" value="N-terminal nucleophile aminohydrolases (Ntn hydrolases)"/>
    <property type="match status" value="1"/>
</dbReference>
<evidence type="ECO:0000313" key="2">
    <source>
        <dbReference type="EMBL" id="GGF28690.1"/>
    </source>
</evidence>
<dbReference type="Proteomes" id="UP000655016">
    <property type="component" value="Unassembled WGS sequence"/>
</dbReference>
<gene>
    <name evidence="2" type="ORF">GCM10011518_42520</name>
</gene>
<feature type="domain" description="Peptidase C45 hydrolase" evidence="1">
    <location>
        <begin position="36"/>
        <end position="212"/>
    </location>
</feature>
<name>A0ABQ1UWH2_9FLAO</name>
<dbReference type="InterPro" id="IPR005079">
    <property type="entry name" value="Peptidase_C45_hydrolase"/>
</dbReference>
<dbReference type="EMBL" id="BMKP01000013">
    <property type="protein sequence ID" value="GGF28690.1"/>
    <property type="molecule type" value="Genomic_DNA"/>
</dbReference>